<evidence type="ECO:0000256" key="2">
    <source>
        <dbReference type="ARBA" id="ARBA00023002"/>
    </source>
</evidence>
<protein>
    <recommendedName>
        <fullName evidence="1">peptide-methionine (R)-S-oxide reductase</fullName>
        <ecNumber evidence="1">1.8.4.12</ecNumber>
    </recommendedName>
</protein>
<dbReference type="AlphaFoldDB" id="A0A327M7W5"/>
<dbReference type="SUPFAM" id="SSF51316">
    <property type="entry name" value="Mss4-like"/>
    <property type="match status" value="1"/>
</dbReference>
<keyword evidence="2 6" id="KW-0560">Oxidoreductase</keyword>
<evidence type="ECO:0000256" key="3">
    <source>
        <dbReference type="ARBA" id="ARBA00048488"/>
    </source>
</evidence>
<evidence type="ECO:0000259" key="5">
    <source>
        <dbReference type="PROSITE" id="PS51790"/>
    </source>
</evidence>
<dbReference type="NCBIfam" id="TIGR00357">
    <property type="entry name" value="peptide-methionine (R)-S-oxide reductase MsrB"/>
    <property type="match status" value="1"/>
</dbReference>
<evidence type="ECO:0000256" key="4">
    <source>
        <dbReference type="SAM" id="MobiDB-lite"/>
    </source>
</evidence>
<dbReference type="Proteomes" id="UP000249065">
    <property type="component" value="Unassembled WGS sequence"/>
</dbReference>
<evidence type="ECO:0000313" key="6">
    <source>
        <dbReference type="EMBL" id="RAI58476.1"/>
    </source>
</evidence>
<dbReference type="InterPro" id="IPR002579">
    <property type="entry name" value="Met_Sox_Rdtase_MsrB_dom"/>
</dbReference>
<reference evidence="7" key="1">
    <citation type="submission" date="2018-06" db="EMBL/GenBank/DDBJ databases">
        <authorList>
            <person name="Khan S.A."/>
        </authorList>
    </citation>
    <scope>NUCLEOTIDE SEQUENCE [LARGE SCALE GENOMIC DNA]</scope>
    <source>
        <strain evidence="7">DB-1506</strain>
    </source>
</reference>
<dbReference type="InterPro" id="IPR011057">
    <property type="entry name" value="Mss4-like_sf"/>
</dbReference>
<dbReference type="GO" id="GO:0006979">
    <property type="term" value="P:response to oxidative stress"/>
    <property type="evidence" value="ECO:0007669"/>
    <property type="project" value="InterPro"/>
</dbReference>
<sequence length="144" mass="15829">MSLFRKDKEAPEAPYPVAKPDAEWRQELPPDSYRVLRQHATERPGSSPLNAEKRPGTFACAGCGQPLFDAATKYESGSGWPSFWAPKEGAVETTTDRSLFMVRTEVHCARCGGHLGHVFPDGPQPTGQRYCMNGVAMKFEPGSD</sequence>
<dbReference type="InterPro" id="IPR028427">
    <property type="entry name" value="Met_Sox_Rdtase_MsrB"/>
</dbReference>
<gene>
    <name evidence="6" type="primary">msrB</name>
    <name evidence="6" type="ORF">DOO78_14105</name>
</gene>
<feature type="domain" description="MsrB" evidence="5">
    <location>
        <begin position="21"/>
        <end position="142"/>
    </location>
</feature>
<dbReference type="GO" id="GO:0005737">
    <property type="term" value="C:cytoplasm"/>
    <property type="evidence" value="ECO:0007669"/>
    <property type="project" value="TreeGrafter"/>
</dbReference>
<dbReference type="PROSITE" id="PS51790">
    <property type="entry name" value="MSRB"/>
    <property type="match status" value="1"/>
</dbReference>
<dbReference type="GO" id="GO:0033743">
    <property type="term" value="F:peptide-methionine (R)-S-oxide reductase activity"/>
    <property type="evidence" value="ECO:0007669"/>
    <property type="project" value="UniProtKB-EC"/>
</dbReference>
<name>A0A327M7W5_9PROT</name>
<keyword evidence="7" id="KW-1185">Reference proteome</keyword>
<dbReference type="GO" id="GO:0030091">
    <property type="term" value="P:protein repair"/>
    <property type="evidence" value="ECO:0007669"/>
    <property type="project" value="InterPro"/>
</dbReference>
<dbReference type="Pfam" id="PF01641">
    <property type="entry name" value="SelR"/>
    <property type="match status" value="1"/>
</dbReference>
<proteinExistence type="predicted"/>
<dbReference type="RefSeq" id="WP_111470488.1">
    <property type="nucleotide sequence ID" value="NZ_QLIX01000009.1"/>
</dbReference>
<evidence type="ECO:0000313" key="7">
    <source>
        <dbReference type="Proteomes" id="UP000249065"/>
    </source>
</evidence>
<dbReference type="EMBL" id="QLIX01000009">
    <property type="protein sequence ID" value="RAI58476.1"/>
    <property type="molecule type" value="Genomic_DNA"/>
</dbReference>
<dbReference type="OrthoDB" id="9785497at2"/>
<evidence type="ECO:0000256" key="1">
    <source>
        <dbReference type="ARBA" id="ARBA00012499"/>
    </source>
</evidence>
<dbReference type="Gene3D" id="2.170.150.20">
    <property type="entry name" value="Peptide methionine sulfoxide reductase"/>
    <property type="match status" value="1"/>
</dbReference>
<dbReference type="PANTHER" id="PTHR10173:SF57">
    <property type="entry name" value="PEPTIDE-METHIONINE (R)-S-OXIDE REDUCTASE"/>
    <property type="match status" value="1"/>
</dbReference>
<feature type="compositionally biased region" description="Basic and acidic residues" evidence="4">
    <location>
        <begin position="1"/>
        <end position="11"/>
    </location>
</feature>
<feature type="region of interest" description="Disordered" evidence="4">
    <location>
        <begin position="1"/>
        <end position="31"/>
    </location>
</feature>
<accession>A0A327M7W5</accession>
<dbReference type="EC" id="1.8.4.12" evidence="1"/>
<comment type="caution">
    <text evidence="6">The sequence shown here is derived from an EMBL/GenBank/DDBJ whole genome shotgun (WGS) entry which is preliminary data.</text>
</comment>
<organism evidence="6 7">
    <name type="scientific">Roseicella frigidaeris</name>
    <dbReference type="NCBI Taxonomy" id="2230885"/>
    <lineage>
        <taxon>Bacteria</taxon>
        <taxon>Pseudomonadati</taxon>
        <taxon>Pseudomonadota</taxon>
        <taxon>Alphaproteobacteria</taxon>
        <taxon>Acetobacterales</taxon>
        <taxon>Roseomonadaceae</taxon>
        <taxon>Roseicella</taxon>
    </lineage>
</organism>
<dbReference type="PANTHER" id="PTHR10173">
    <property type="entry name" value="METHIONINE SULFOXIDE REDUCTASE"/>
    <property type="match status" value="1"/>
</dbReference>
<comment type="catalytic activity">
    <reaction evidence="3">
        <text>L-methionyl-[protein] + [thioredoxin]-disulfide + H2O = L-methionyl-(R)-S-oxide-[protein] + [thioredoxin]-dithiol</text>
        <dbReference type="Rhea" id="RHEA:24164"/>
        <dbReference type="Rhea" id="RHEA-COMP:10698"/>
        <dbReference type="Rhea" id="RHEA-COMP:10700"/>
        <dbReference type="Rhea" id="RHEA-COMP:12313"/>
        <dbReference type="Rhea" id="RHEA-COMP:12314"/>
        <dbReference type="ChEBI" id="CHEBI:15377"/>
        <dbReference type="ChEBI" id="CHEBI:16044"/>
        <dbReference type="ChEBI" id="CHEBI:29950"/>
        <dbReference type="ChEBI" id="CHEBI:45764"/>
        <dbReference type="ChEBI" id="CHEBI:50058"/>
        <dbReference type="EC" id="1.8.4.12"/>
    </reaction>
</comment>